<dbReference type="RefSeq" id="WP_250931026.1">
    <property type="nucleotide sequence ID" value="NZ_JAMQBK010000060.1"/>
</dbReference>
<evidence type="ECO:0000313" key="2">
    <source>
        <dbReference type="EMBL" id="MCM2373290.1"/>
    </source>
</evidence>
<name>A0ABT0U8P8_9BACT</name>
<gene>
    <name evidence="2" type="ORF">NB063_21975</name>
</gene>
<evidence type="ECO:0000256" key="1">
    <source>
        <dbReference type="SAM" id="MobiDB-lite"/>
    </source>
</evidence>
<feature type="compositionally biased region" description="Low complexity" evidence="1">
    <location>
        <begin position="552"/>
        <end position="566"/>
    </location>
</feature>
<sequence length="978" mass="104954">MLFQRWSTSTEFPSIFATSWGSLILLLVAMPPAAAQNIAFAPPPPATASVTAASGQPYGIASIEIPLRNPVLGNGPPPLNLAGSVSPAIFVVSENVQSRAARLPSESPLPPLGRGRLLGRVGNLIREIANGDQERMETVARRITFLFQGNQPFSVDVVDRNGVVGRFDVRPVDDPNLQQELLADWWTDFTANAKAQIDATDTPPWVQTYLVGMLSGRFGLPLPDWYGNTGDETNEDPLLMTLNWIAGAAKVSDRVFASAAAGRDLDAHGTTAATDVAALPVPQPIAWQPTDYPVDPGAPEPEIEPLADHVPPECFYIRYGKFENYLWFQDLTDEHGGDISRMITLSGLSNDGGERLTKQLGIQMTVMGRMLGPTIITDQAIIGRDLYLQDGAAMGVVFQPTNAFLLRSSLNNDRTTLASASDDITLKNVSLENGVGTLLRSTDNVIRSYMVERDEFICITNSEAIAERFLEVGRTGESLGKTEAFRLARTLHPLSVDDTIFAYFSPEMLQGLLSPQYLIELRRRMQSEADIALVHLARLAAASQATGGPETANSFGATSASSAANNPPMREIEPLVAAGFLPVGFGERADGSGVFTVGDRVLDTRRGARGSFLPIPDSPIDSVTATEAEWFAEISAAYGEQFRSFDPIFVGVKRELIESPANPDGSPGTQDTELRERLLIHAEVAPWQPDNYGWWAKQLGPATPVSIRFAPDDIVAVQAHVASDALGPPTHLFAAIKDSNPPQPEAFDGILGSYQALKLLPGYLGAWPLPGALDRLPLGLGRGQPVGPNMSRLLGGVYRFTGGEFSILSFDPELLTQTVPELAAEEVGDSAQLRAHIGNLRGSQLEDWVNQFVYQRASTTSEAGADFLASLCGQLGTPPEDAVEQAKLILGGEVQCALGGEYQPLPRLAGSPGSPRWTSTAWGAGDSAPAALPPASYQAPILQWFRGADATVTQYANRLVADAVIEIARVRPNPAAGQ</sequence>
<accession>A0ABT0U8P8</accession>
<comment type="caution">
    <text evidence="2">The sequence shown here is derived from an EMBL/GenBank/DDBJ whole genome shotgun (WGS) entry which is preliminary data.</text>
</comment>
<reference evidence="2 3" key="1">
    <citation type="journal article" date="2022" name="Syst. Appl. Microbiol.">
        <title>Rhodopirellula aestuarii sp. nov., a novel member of the genus Rhodopirellula isolated from brackish sediments collected in the Tagus River estuary, Portugal.</title>
        <authorList>
            <person name="Vitorino I.R."/>
            <person name="Klimek D."/>
            <person name="Calusinska M."/>
            <person name="Lobo-da-Cunha A."/>
            <person name="Vasconcelos V."/>
            <person name="Lage O.M."/>
        </authorList>
    </citation>
    <scope>NUCLEOTIDE SEQUENCE [LARGE SCALE GENOMIC DNA]</scope>
    <source>
        <strain evidence="2 3">ICT_H3.1</strain>
    </source>
</reference>
<keyword evidence="3" id="KW-1185">Reference proteome</keyword>
<organism evidence="2 3">
    <name type="scientific">Aporhodopirellula aestuarii</name>
    <dbReference type="NCBI Taxonomy" id="2950107"/>
    <lineage>
        <taxon>Bacteria</taxon>
        <taxon>Pseudomonadati</taxon>
        <taxon>Planctomycetota</taxon>
        <taxon>Planctomycetia</taxon>
        <taxon>Pirellulales</taxon>
        <taxon>Pirellulaceae</taxon>
        <taxon>Aporhodopirellula</taxon>
    </lineage>
</organism>
<proteinExistence type="predicted"/>
<evidence type="ECO:0008006" key="4">
    <source>
        <dbReference type="Google" id="ProtNLM"/>
    </source>
</evidence>
<protein>
    <recommendedName>
        <fullName evidence="4">Secreted protein</fullName>
    </recommendedName>
</protein>
<dbReference type="EMBL" id="JAMQBK010000060">
    <property type="protein sequence ID" value="MCM2373290.1"/>
    <property type="molecule type" value="Genomic_DNA"/>
</dbReference>
<evidence type="ECO:0000313" key="3">
    <source>
        <dbReference type="Proteomes" id="UP001202961"/>
    </source>
</evidence>
<feature type="region of interest" description="Disordered" evidence="1">
    <location>
        <begin position="547"/>
        <end position="567"/>
    </location>
</feature>
<dbReference type="Proteomes" id="UP001202961">
    <property type="component" value="Unassembled WGS sequence"/>
</dbReference>